<organism evidence="2 3">
    <name type="scientific">Metapseudomonas resinovorans NBRC 106553</name>
    <dbReference type="NCBI Taxonomy" id="1245471"/>
    <lineage>
        <taxon>Bacteria</taxon>
        <taxon>Pseudomonadati</taxon>
        <taxon>Pseudomonadota</taxon>
        <taxon>Gammaproteobacteria</taxon>
        <taxon>Pseudomonadales</taxon>
        <taxon>Pseudomonadaceae</taxon>
        <taxon>Metapseudomonas</taxon>
    </lineage>
</organism>
<dbReference type="AlphaFoldDB" id="S6APY0"/>
<dbReference type="OrthoDB" id="7000272at2"/>
<evidence type="ECO:0000313" key="2">
    <source>
        <dbReference type="EMBL" id="BAN47778.1"/>
    </source>
</evidence>
<keyword evidence="1" id="KW-0732">Signal</keyword>
<dbReference type="PATRIC" id="fig|1245471.3.peg.2062"/>
<dbReference type="STRING" id="1245471.PCA10_20460"/>
<sequence>MELKSRKPTLRFAPAKAGFAFVGILPILVAAQAQAVEFSFADGEVAGSLDTTVSYGQLWRVQGQDRTNDDINTNDGNRNFNTGLVSEVYKITSDLEATYKNYGMFVRGTAFYDTQIMDKRNDYLDNNNPVQPSQNFPRDDSFTRETRHKAGRDAQILDAYLYGNWDVADMPLTGRIGKQVFNWGEGIFYRGGINTTNPVDAAKFRLPGSELKEVLVPVEALNFSLGLTDNLSVETFYQFNFKESAIDPVGTYFSETDLFADGGNTAYSTQRALTPLAPLYAGFSAAGVGGLQGGRNVDANGVIKVASVGPDINAKNDGQFGIAFRYIAEELNSTEFGFYFVNYHAKEPTIAANLGAYDGLNLAQIAGQAAVALTPQVQQAVAAQAGISVAQLQAVLANPALNPALAQAYSNALTTAATTAAGGLATMDVANAVQAQREYVEDIRMYGVSFNTTVGNASVFGELAYRPNLPIGIATTNDLLGDLLLQAPQLAAGGVVNIGGTDVQLGDSIHNYERVEAFNSSVGTIYNFGPSLSFDSLFGVAELASEHLRGSSLQYTAFNGQKRYYSGRGNNSYVSGGDRDDQVNKNAYGYTLLLSGTWNDVYAGVNVSPYVVYKDDFEGNSYQTGNFIEGRKAYTLGVKATYLQSLEAELQYTEFFGGGQNNSVRDRDNIGVSVKYSF</sequence>
<dbReference type="Proteomes" id="UP000015503">
    <property type="component" value="Chromosome"/>
</dbReference>
<feature type="chain" id="PRO_5004535770" description="DUF1302 domain-containing protein" evidence="1">
    <location>
        <begin position="36"/>
        <end position="678"/>
    </location>
</feature>
<reference evidence="2 3" key="1">
    <citation type="journal article" date="2013" name="Genome Announc.">
        <title>Complete Genome Sequence of the Carbazole Degrader Pseudomonas resinovorans Strain CA10 (NBRC 106553).</title>
        <authorList>
            <person name="Shintani M."/>
            <person name="Hosoyama A."/>
            <person name="Ohji S."/>
            <person name="Tsuchikane K."/>
            <person name="Takarada H."/>
            <person name="Yamazoe A."/>
            <person name="Fujita N."/>
            <person name="Nojiri H."/>
        </authorList>
    </citation>
    <scope>NUCLEOTIDE SEQUENCE [LARGE SCALE GENOMIC DNA]</scope>
    <source>
        <strain evidence="2 3">NBRC 106553</strain>
    </source>
</reference>
<accession>S6APY0</accession>
<proteinExistence type="predicted"/>
<dbReference type="HOGENOM" id="CLU_016532_0_0_6"/>
<dbReference type="eggNOG" id="COG3203">
    <property type="taxonomic scope" value="Bacteria"/>
</dbReference>
<evidence type="ECO:0008006" key="4">
    <source>
        <dbReference type="Google" id="ProtNLM"/>
    </source>
</evidence>
<evidence type="ECO:0000313" key="3">
    <source>
        <dbReference type="Proteomes" id="UP000015503"/>
    </source>
</evidence>
<dbReference type="EMBL" id="AP013068">
    <property type="protein sequence ID" value="BAN47778.1"/>
    <property type="molecule type" value="Genomic_DNA"/>
</dbReference>
<feature type="signal peptide" evidence="1">
    <location>
        <begin position="1"/>
        <end position="35"/>
    </location>
</feature>
<gene>
    <name evidence="2" type="ORF">PCA10_20460</name>
</gene>
<dbReference type="KEGG" id="pre:PCA10_20460"/>
<dbReference type="RefSeq" id="WP_016491978.1">
    <property type="nucleotide sequence ID" value="NC_021499.1"/>
</dbReference>
<dbReference type="InterPro" id="IPR010727">
    <property type="entry name" value="DUF1302"/>
</dbReference>
<dbReference type="Pfam" id="PF06980">
    <property type="entry name" value="DUF1302"/>
    <property type="match status" value="1"/>
</dbReference>
<name>S6APY0_METRE</name>
<evidence type="ECO:0000256" key="1">
    <source>
        <dbReference type="SAM" id="SignalP"/>
    </source>
</evidence>
<keyword evidence="3" id="KW-1185">Reference proteome</keyword>
<protein>
    <recommendedName>
        <fullName evidence="4">DUF1302 domain-containing protein</fullName>
    </recommendedName>
</protein>